<evidence type="ECO:0000313" key="2">
    <source>
        <dbReference type="EMBL" id="KIL51650.1"/>
    </source>
</evidence>
<accession>A0A0C2RN19</accession>
<keyword evidence="1" id="KW-1133">Transmembrane helix</keyword>
<protein>
    <submittedName>
        <fullName evidence="2">Uncharacterized protein</fullName>
    </submittedName>
</protein>
<keyword evidence="3" id="KW-1185">Reference proteome</keyword>
<reference evidence="2 3" key="1">
    <citation type="submission" date="2015-01" db="EMBL/GenBank/DDBJ databases">
        <title>Genome sequence of Jeotgalibacillus alimentarius.</title>
        <authorList>
            <person name="Goh K.M."/>
            <person name="Chan K.-G."/>
            <person name="Yaakop A.S."/>
            <person name="Ee R."/>
            <person name="Gan H.M."/>
            <person name="Chan C.S."/>
        </authorList>
    </citation>
    <scope>NUCLEOTIDE SEQUENCE [LARGE SCALE GENOMIC DNA]</scope>
    <source>
        <strain evidence="2 3">YKJ-13</strain>
    </source>
</reference>
<sequence length="55" mass="5988">MSFSANPLIFTFVVMFLIGASLNILLKTTSKLDWGMTLLISMGFSAVLVGIFESN</sequence>
<dbReference type="Proteomes" id="UP000031950">
    <property type="component" value="Unassembled WGS sequence"/>
</dbReference>
<dbReference type="AlphaFoldDB" id="A0A0C2RN19"/>
<feature type="transmembrane region" description="Helical" evidence="1">
    <location>
        <begin position="7"/>
        <end position="26"/>
    </location>
</feature>
<evidence type="ECO:0000313" key="3">
    <source>
        <dbReference type="Proteomes" id="UP000031950"/>
    </source>
</evidence>
<proteinExistence type="predicted"/>
<dbReference type="EMBL" id="JXRQ01000015">
    <property type="protein sequence ID" value="KIL51650.1"/>
    <property type="molecule type" value="Genomic_DNA"/>
</dbReference>
<name>A0A0C2RN19_9BACL</name>
<feature type="transmembrane region" description="Helical" evidence="1">
    <location>
        <begin position="32"/>
        <end position="52"/>
    </location>
</feature>
<comment type="caution">
    <text evidence="2">The sequence shown here is derived from an EMBL/GenBank/DDBJ whole genome shotgun (WGS) entry which is preliminary data.</text>
</comment>
<keyword evidence="1" id="KW-0812">Transmembrane</keyword>
<evidence type="ECO:0000256" key="1">
    <source>
        <dbReference type="SAM" id="Phobius"/>
    </source>
</evidence>
<gene>
    <name evidence="2" type="ORF">KP77_11620</name>
</gene>
<keyword evidence="1" id="KW-0472">Membrane</keyword>
<organism evidence="2 3">
    <name type="scientific">Jeotgalibacillus alimentarius</name>
    <dbReference type="NCBI Taxonomy" id="135826"/>
    <lineage>
        <taxon>Bacteria</taxon>
        <taxon>Bacillati</taxon>
        <taxon>Bacillota</taxon>
        <taxon>Bacilli</taxon>
        <taxon>Bacillales</taxon>
        <taxon>Caryophanaceae</taxon>
        <taxon>Jeotgalibacillus</taxon>
    </lineage>
</organism>